<accession>A0A2M8LC82</accession>
<organism evidence="3 4">
    <name type="scientific">Candidatus Taylorbacteria bacterium CG10_big_fil_rev_8_21_14_0_10_41_48</name>
    <dbReference type="NCBI Taxonomy" id="1975024"/>
    <lineage>
        <taxon>Bacteria</taxon>
        <taxon>Candidatus Tayloriibacteriota</taxon>
    </lineage>
</organism>
<evidence type="ECO:0000313" key="3">
    <source>
        <dbReference type="EMBL" id="PJE74219.1"/>
    </source>
</evidence>
<evidence type="ECO:0000259" key="2">
    <source>
        <dbReference type="SMART" id="SM00014"/>
    </source>
</evidence>
<feature type="domain" description="Phosphatidic acid phosphatase type 2/haloperoxidase" evidence="2">
    <location>
        <begin position="56"/>
        <end position="167"/>
    </location>
</feature>
<dbReference type="SUPFAM" id="SSF48317">
    <property type="entry name" value="Acid phosphatase/Vanadium-dependent haloperoxidase"/>
    <property type="match status" value="1"/>
</dbReference>
<name>A0A2M8LC82_9BACT</name>
<dbReference type="InterPro" id="IPR036938">
    <property type="entry name" value="PAP2/HPO_sf"/>
</dbReference>
<dbReference type="SMART" id="SM00014">
    <property type="entry name" value="acidPPc"/>
    <property type="match status" value="1"/>
</dbReference>
<feature type="transmembrane region" description="Helical" evidence="1">
    <location>
        <begin position="150"/>
        <end position="169"/>
    </location>
</feature>
<comment type="caution">
    <text evidence="3">The sequence shown here is derived from an EMBL/GenBank/DDBJ whole genome shotgun (WGS) entry which is preliminary data.</text>
</comment>
<dbReference type="PANTHER" id="PTHR14969:SF13">
    <property type="entry name" value="AT30094P"/>
    <property type="match status" value="1"/>
</dbReference>
<feature type="transmembrane region" description="Helical" evidence="1">
    <location>
        <begin position="58"/>
        <end position="78"/>
    </location>
</feature>
<dbReference type="Pfam" id="PF01569">
    <property type="entry name" value="PAP2"/>
    <property type="match status" value="1"/>
</dbReference>
<dbReference type="AlphaFoldDB" id="A0A2M8LC82"/>
<dbReference type="EMBL" id="PFEQ01000009">
    <property type="protein sequence ID" value="PJE74219.1"/>
    <property type="molecule type" value="Genomic_DNA"/>
</dbReference>
<sequence length="188" mass="21253">MFEIISSLDTSIIYVVQSIGPAWLPVANLLSEIIGSTIYLAPIVILTLLSIGKKRTALEIFIIFIVSGVLVYVLKHLIEAPRPYWIDPSVFGYVVEKDFGMPSGHALISIVVLGWLWLRHPRSLSLSLGVGTILIFVGLSRIYLGVHYPSQVVVGWLIGIILLIIFTWMDRKYFRKRDRFVRTSAKLR</sequence>
<keyword evidence="1" id="KW-0812">Transmembrane</keyword>
<feature type="transmembrane region" description="Helical" evidence="1">
    <location>
        <begin position="33"/>
        <end position="51"/>
    </location>
</feature>
<feature type="transmembrane region" description="Helical" evidence="1">
    <location>
        <begin position="125"/>
        <end position="144"/>
    </location>
</feature>
<dbReference type="Proteomes" id="UP000228700">
    <property type="component" value="Unassembled WGS sequence"/>
</dbReference>
<keyword evidence="1" id="KW-1133">Transmembrane helix</keyword>
<keyword evidence="1" id="KW-0472">Membrane</keyword>
<dbReference type="PANTHER" id="PTHR14969">
    <property type="entry name" value="SPHINGOSINE-1-PHOSPHATE PHOSPHOHYDROLASE"/>
    <property type="match status" value="1"/>
</dbReference>
<proteinExistence type="predicted"/>
<dbReference type="InterPro" id="IPR000326">
    <property type="entry name" value="PAP2/HPO"/>
</dbReference>
<dbReference type="Gene3D" id="1.20.144.10">
    <property type="entry name" value="Phosphatidic acid phosphatase type 2/haloperoxidase"/>
    <property type="match status" value="1"/>
</dbReference>
<gene>
    <name evidence="3" type="ORF">COV01_01855</name>
</gene>
<evidence type="ECO:0000256" key="1">
    <source>
        <dbReference type="SAM" id="Phobius"/>
    </source>
</evidence>
<reference evidence="4" key="1">
    <citation type="submission" date="2017-09" db="EMBL/GenBank/DDBJ databases">
        <title>Depth-based differentiation of microbial function through sediment-hosted aquifers and enrichment of novel symbionts in the deep terrestrial subsurface.</title>
        <authorList>
            <person name="Probst A.J."/>
            <person name="Ladd B."/>
            <person name="Jarett J.K."/>
            <person name="Geller-Mcgrath D.E."/>
            <person name="Sieber C.M.K."/>
            <person name="Emerson J.B."/>
            <person name="Anantharaman K."/>
            <person name="Thomas B.C."/>
            <person name="Malmstrom R."/>
            <person name="Stieglmeier M."/>
            <person name="Klingl A."/>
            <person name="Woyke T."/>
            <person name="Ryan C.M."/>
            <person name="Banfield J.F."/>
        </authorList>
    </citation>
    <scope>NUCLEOTIDE SEQUENCE [LARGE SCALE GENOMIC DNA]</scope>
</reference>
<protein>
    <recommendedName>
        <fullName evidence="2">Phosphatidic acid phosphatase type 2/haloperoxidase domain-containing protein</fullName>
    </recommendedName>
</protein>
<evidence type="ECO:0000313" key="4">
    <source>
        <dbReference type="Proteomes" id="UP000228700"/>
    </source>
</evidence>
<feature type="transmembrane region" description="Helical" evidence="1">
    <location>
        <begin position="98"/>
        <end position="118"/>
    </location>
</feature>